<accession>A0AB34LA18</accession>
<protein>
    <submittedName>
        <fullName evidence="2">Uncharacterized protein</fullName>
    </submittedName>
</protein>
<reference evidence="2 3" key="1">
    <citation type="submission" date="2014-04" db="EMBL/GenBank/DDBJ databases">
        <authorList>
            <person name="Sears C."/>
            <person name="Carroll K."/>
            <person name="Sack B.R."/>
            <person name="Qadri F."/>
            <person name="Myers L.L."/>
            <person name="Chung G.-T."/>
            <person name="Escheverria P."/>
            <person name="Fraser C.M."/>
            <person name="Sadzewicz L."/>
            <person name="Shefchek K.A."/>
            <person name="Tallon L."/>
            <person name="Das S.P."/>
            <person name="Daugherty S."/>
            <person name="Mongodin E.F."/>
        </authorList>
    </citation>
    <scope>NUCLEOTIDE SEQUENCE [LARGE SCALE GENOMIC DNA]</scope>
    <source>
        <strain evidence="2 3">3776 D15 i</strain>
    </source>
</reference>
<evidence type="ECO:0000256" key="1">
    <source>
        <dbReference type="SAM" id="MobiDB-lite"/>
    </source>
</evidence>
<dbReference type="Proteomes" id="UP000027850">
    <property type="component" value="Unassembled WGS sequence"/>
</dbReference>
<evidence type="ECO:0000313" key="2">
    <source>
        <dbReference type="EMBL" id="KDS39084.1"/>
    </source>
</evidence>
<dbReference type="AlphaFoldDB" id="A0AB34LA18"/>
<gene>
    <name evidence="2" type="ORF">M091_4385</name>
</gene>
<name>A0AB34LA18_PARDI</name>
<organism evidence="2 3">
    <name type="scientific">Parabacteroides distasonis str. 3776 D15 i</name>
    <dbReference type="NCBI Taxonomy" id="1339342"/>
    <lineage>
        <taxon>Bacteria</taxon>
        <taxon>Pseudomonadati</taxon>
        <taxon>Bacteroidota</taxon>
        <taxon>Bacteroidia</taxon>
        <taxon>Bacteroidales</taxon>
        <taxon>Tannerellaceae</taxon>
        <taxon>Parabacteroides</taxon>
    </lineage>
</organism>
<feature type="region of interest" description="Disordered" evidence="1">
    <location>
        <begin position="16"/>
        <end position="42"/>
    </location>
</feature>
<comment type="caution">
    <text evidence="2">The sequence shown here is derived from an EMBL/GenBank/DDBJ whole genome shotgun (WGS) entry which is preliminary data.</text>
</comment>
<evidence type="ECO:0000313" key="3">
    <source>
        <dbReference type="Proteomes" id="UP000027850"/>
    </source>
</evidence>
<sequence>MLKAVAGSVDIQGITQDTCGDRRPTLTLGVGGPGGQWPKSLGERNTQAHLAPRYAEGTTDETFRPEQALLLVVAIDGLTVANARD</sequence>
<proteinExistence type="predicted"/>
<dbReference type="EMBL" id="JNHK01000058">
    <property type="protein sequence ID" value="KDS39084.1"/>
    <property type="molecule type" value="Genomic_DNA"/>
</dbReference>